<evidence type="ECO:0000256" key="5">
    <source>
        <dbReference type="ARBA" id="ARBA00022801"/>
    </source>
</evidence>
<dbReference type="SUPFAM" id="SSF51126">
    <property type="entry name" value="Pectin lyase-like"/>
    <property type="match status" value="1"/>
</dbReference>
<keyword evidence="6" id="KW-0560">Oxidoreductase</keyword>
<dbReference type="GO" id="GO:0005975">
    <property type="term" value="P:carbohydrate metabolic process"/>
    <property type="evidence" value="ECO:0007669"/>
    <property type="project" value="InterPro"/>
</dbReference>
<feature type="compositionally biased region" description="Polar residues" evidence="12">
    <location>
        <begin position="683"/>
        <end position="714"/>
    </location>
</feature>
<dbReference type="InterPro" id="IPR042098">
    <property type="entry name" value="TauD-like_sf"/>
</dbReference>
<dbReference type="Gene3D" id="3.60.130.10">
    <property type="entry name" value="Clavaminate synthase-like"/>
    <property type="match status" value="1"/>
</dbReference>
<keyword evidence="10" id="KW-0961">Cell wall biogenesis/degradation</keyword>
<keyword evidence="3" id="KW-0964">Secreted</keyword>
<keyword evidence="9 11" id="KW-0326">Glycosidase</keyword>
<evidence type="ECO:0000259" key="13">
    <source>
        <dbReference type="Pfam" id="PF02668"/>
    </source>
</evidence>
<evidence type="ECO:0000256" key="11">
    <source>
        <dbReference type="RuleBase" id="RU361169"/>
    </source>
</evidence>
<feature type="compositionally biased region" description="Low complexity" evidence="12">
    <location>
        <begin position="599"/>
        <end position="614"/>
    </location>
</feature>
<dbReference type="EMBL" id="NKCK01000013">
    <property type="protein sequence ID" value="RSM12509.1"/>
    <property type="molecule type" value="Genomic_DNA"/>
</dbReference>
<evidence type="ECO:0000256" key="6">
    <source>
        <dbReference type="ARBA" id="ARBA00023002"/>
    </source>
</evidence>
<dbReference type="PANTHER" id="PTHR31736:SF19">
    <property type="entry name" value="PECTIN LYASE SUPERFAMILY PROTEIN-RELATED"/>
    <property type="match status" value="1"/>
</dbReference>
<evidence type="ECO:0000256" key="4">
    <source>
        <dbReference type="ARBA" id="ARBA00022729"/>
    </source>
</evidence>
<evidence type="ECO:0000256" key="8">
    <source>
        <dbReference type="ARBA" id="ARBA00023180"/>
    </source>
</evidence>
<protein>
    <recommendedName>
        <fullName evidence="13">TauD/TfdA-like domain-containing protein</fullName>
    </recommendedName>
</protein>
<feature type="region of interest" description="Disordered" evidence="12">
    <location>
        <begin position="599"/>
        <end position="652"/>
    </location>
</feature>
<dbReference type="GO" id="GO:0071555">
    <property type="term" value="P:cell wall organization"/>
    <property type="evidence" value="ECO:0007669"/>
    <property type="project" value="UniProtKB-KW"/>
</dbReference>
<evidence type="ECO:0000256" key="3">
    <source>
        <dbReference type="ARBA" id="ARBA00022525"/>
    </source>
</evidence>
<comment type="similarity">
    <text evidence="2 11">Belongs to the glycosyl hydrolase 28 family.</text>
</comment>
<feature type="domain" description="TauD/TfdA-like" evidence="13">
    <location>
        <begin position="38"/>
        <end position="125"/>
    </location>
</feature>
<feature type="compositionally biased region" description="Basic residues" evidence="12">
    <location>
        <begin position="715"/>
        <end position="725"/>
    </location>
</feature>
<feature type="compositionally biased region" description="Polar residues" evidence="12">
    <location>
        <begin position="622"/>
        <end position="631"/>
    </location>
</feature>
<name>A0A428UDY2_9HYPO</name>
<evidence type="ECO:0000256" key="2">
    <source>
        <dbReference type="ARBA" id="ARBA00008834"/>
    </source>
</evidence>
<keyword evidence="4" id="KW-0732">Signal</keyword>
<gene>
    <name evidence="14" type="ORF">CEP52_002399</name>
</gene>
<evidence type="ECO:0000313" key="15">
    <source>
        <dbReference type="Proteomes" id="UP000287144"/>
    </source>
</evidence>
<dbReference type="AlphaFoldDB" id="A0A428UDY2"/>
<dbReference type="Gene3D" id="2.160.20.10">
    <property type="entry name" value="Single-stranded right-handed beta-helix, Pectin lyase-like"/>
    <property type="match status" value="1"/>
</dbReference>
<dbReference type="PANTHER" id="PTHR31736">
    <property type="match status" value="1"/>
</dbReference>
<evidence type="ECO:0000256" key="9">
    <source>
        <dbReference type="ARBA" id="ARBA00023295"/>
    </source>
</evidence>
<dbReference type="InterPro" id="IPR000743">
    <property type="entry name" value="Glyco_hydro_28"/>
</dbReference>
<dbReference type="GO" id="GO:0004650">
    <property type="term" value="F:polygalacturonase activity"/>
    <property type="evidence" value="ECO:0007669"/>
    <property type="project" value="InterPro"/>
</dbReference>
<reference evidence="14 15" key="1">
    <citation type="submission" date="2017-06" db="EMBL/GenBank/DDBJ databases">
        <title>Comparative genomic analysis of Ambrosia Fusariam Clade fungi.</title>
        <authorList>
            <person name="Stajich J.E."/>
            <person name="Carrillo J."/>
            <person name="Kijimoto T."/>
            <person name="Eskalen A."/>
            <person name="O'Donnell K."/>
            <person name="Kasson M."/>
        </authorList>
    </citation>
    <scope>NUCLEOTIDE SEQUENCE [LARGE SCALE GENOMIC DNA]</scope>
    <source>
        <strain evidence="14 15">NRRL62579</strain>
    </source>
</reference>
<comment type="caution">
    <text evidence="14">The sequence shown here is derived from an EMBL/GenBank/DDBJ whole genome shotgun (WGS) entry which is preliminary data.</text>
</comment>
<keyword evidence="5 11" id="KW-0378">Hydrolase</keyword>
<dbReference type="Proteomes" id="UP000287144">
    <property type="component" value="Unassembled WGS sequence"/>
</dbReference>
<dbReference type="InterPro" id="IPR012334">
    <property type="entry name" value="Pectin_lyas_fold"/>
</dbReference>
<dbReference type="STRING" id="1325735.A0A428UDY2"/>
<dbReference type="InterPro" id="IPR003819">
    <property type="entry name" value="TauD/TfdA-like"/>
</dbReference>
<proteinExistence type="inferred from homology"/>
<evidence type="ECO:0000313" key="14">
    <source>
        <dbReference type="EMBL" id="RSM12509.1"/>
    </source>
</evidence>
<dbReference type="GO" id="GO:0046576">
    <property type="term" value="F:rhamnogalacturonan alpha-L-rhamnopyranosyl-(1-&gt;4)-alpha-D-galactopyranosyluronide lyase activity"/>
    <property type="evidence" value="ECO:0007669"/>
    <property type="project" value="UniProtKB-ARBA"/>
</dbReference>
<keyword evidence="15" id="KW-1185">Reference proteome</keyword>
<accession>A0A428UDY2</accession>
<dbReference type="InterPro" id="IPR011050">
    <property type="entry name" value="Pectin_lyase_fold/virulence"/>
</dbReference>
<evidence type="ECO:0000256" key="1">
    <source>
        <dbReference type="ARBA" id="ARBA00004613"/>
    </source>
</evidence>
<dbReference type="GO" id="GO:0016491">
    <property type="term" value="F:oxidoreductase activity"/>
    <property type="evidence" value="ECO:0007669"/>
    <property type="project" value="UniProtKB-KW"/>
</dbReference>
<dbReference type="Pfam" id="PF02668">
    <property type="entry name" value="TauD"/>
    <property type="match status" value="1"/>
</dbReference>
<evidence type="ECO:0000256" key="10">
    <source>
        <dbReference type="ARBA" id="ARBA00023316"/>
    </source>
</evidence>
<organism evidence="14 15">
    <name type="scientific">Fusarium oligoseptatum</name>
    <dbReference type="NCBI Taxonomy" id="2604345"/>
    <lineage>
        <taxon>Eukaryota</taxon>
        <taxon>Fungi</taxon>
        <taxon>Dikarya</taxon>
        <taxon>Ascomycota</taxon>
        <taxon>Pezizomycotina</taxon>
        <taxon>Sordariomycetes</taxon>
        <taxon>Hypocreomycetidae</taxon>
        <taxon>Hypocreales</taxon>
        <taxon>Nectriaceae</taxon>
        <taxon>Fusarium</taxon>
        <taxon>Fusarium solani species complex</taxon>
    </lineage>
</organism>
<comment type="subcellular location">
    <subcellularLocation>
        <location evidence="1">Secreted</location>
    </subcellularLocation>
</comment>
<keyword evidence="7" id="KW-1015">Disulfide bond</keyword>
<evidence type="ECO:0000256" key="12">
    <source>
        <dbReference type="SAM" id="MobiDB-lite"/>
    </source>
</evidence>
<sequence>MVHRGLDDIGHDKFLEIRTWSVSWHNDVALKNGGQLRRDLITSVHPLVRTHPATGEKALYVEPQFARSIVGYKKEESDALLNFLYHHIAFSQDLQCRVKWSPRSVVVWDNRVTAHSGLVDWEGPRFRYIARLAAQAKVPTDRADKAAVKTCNVMDYGATADATTDNGAAIQKAWDDCSAGGGEVYIPEGDYGLGTWLKLSSKNAMSFRLDGTLYRIGTDGGNMLFFQHMEDFEMYSSTSKGAIQGYGYEFHKNDEYGPRILRFYDVKGFSIHDVALVDAPAFHFSLDTCSDGEVYNMAIHGGARGGLDGIDVWGSNIWIHDVEVSNKDECVTVKNPSDHLLIENIFCNWSGGCAMGSLATDTDIHDIEYTNVYTHNSNQMYMFKSYGGSGTVSNVALNNFIGHSNAYTLDLDATWSSMSPVEGDGILYTNMSFSGWSGTCANGKQRGPIKFNCPPDVPCTDMLVEDFNVWTDSGSTVEYGCKNAYGSGVCLKEGAEAGAFTTTQTVTAASGYSTQTMDGELSTGLGLSVSIAIPTIRASYFPGVPAISARMADSAGESQAVSDATSVKEAAPVETSAAAVAASSADDAASIETAAPVVEASSAEDAASIETAAPVVEESSAEDSTPLQTSAAEAAPVVDVTSAENSAPVRTRGPFFPGFQSFGGPNMPNFALATTLETAVKASETQALPDTKTETSLPATESNVTKPSGSTSCNAKRRRRSQASY</sequence>
<dbReference type="GO" id="GO:0005576">
    <property type="term" value="C:extracellular region"/>
    <property type="evidence" value="ECO:0007669"/>
    <property type="project" value="UniProtKB-SubCell"/>
</dbReference>
<keyword evidence="8" id="KW-0325">Glycoprotein</keyword>
<feature type="region of interest" description="Disordered" evidence="12">
    <location>
        <begin position="682"/>
        <end position="725"/>
    </location>
</feature>
<dbReference type="Pfam" id="PF00295">
    <property type="entry name" value="Glyco_hydro_28"/>
    <property type="match status" value="1"/>
</dbReference>
<evidence type="ECO:0000256" key="7">
    <source>
        <dbReference type="ARBA" id="ARBA00023157"/>
    </source>
</evidence>
<dbReference type="SUPFAM" id="SSF51197">
    <property type="entry name" value="Clavaminate synthase-like"/>
    <property type="match status" value="1"/>
</dbReference>